<reference evidence="1 2" key="2">
    <citation type="journal article" date="2019" name="Int. J. Syst. Evol. Microbiol.">
        <title>Anaerobacillus isosaccharinicus sp. nov., an alkaliphilic bacterium which degrades isosaccharinic acid.</title>
        <authorList>
            <person name="Bassil N.M."/>
            <person name="Lloyd J.R."/>
        </authorList>
    </citation>
    <scope>NUCLEOTIDE SEQUENCE [LARGE SCALE GENOMIC DNA]</scope>
    <source>
        <strain evidence="1 2">NB2006</strain>
    </source>
</reference>
<protein>
    <submittedName>
        <fullName evidence="1">Uncharacterized protein</fullName>
    </submittedName>
</protein>
<evidence type="ECO:0000313" key="1">
    <source>
        <dbReference type="EMBL" id="XRP48518.1"/>
    </source>
</evidence>
<sequence>MYGFLLNMWVMKRITEQDLDKAVTLGRITQEEKQMILATPQN</sequence>
<gene>
    <name evidence="1" type="ORF">AWH56_26960</name>
</gene>
<dbReference type="Proteomes" id="UP000180175">
    <property type="component" value="Chromosome"/>
</dbReference>
<reference evidence="1 2" key="1">
    <citation type="journal article" date="2017" name="Genome Announc.">
        <title>Draft Genome Sequences of Four Alkaliphilic Bacteria Belonging to the Anaerobacillus Genus.</title>
        <authorList>
            <person name="Bassil N.M."/>
            <person name="Lloyd J.R."/>
        </authorList>
    </citation>
    <scope>NUCLEOTIDE SEQUENCE [LARGE SCALE GENOMIC DNA]</scope>
    <source>
        <strain evidence="1 2">NB2006</strain>
    </source>
</reference>
<keyword evidence="2" id="KW-1185">Reference proteome</keyword>
<proteinExistence type="predicted"/>
<evidence type="ECO:0000313" key="2">
    <source>
        <dbReference type="Proteomes" id="UP000180175"/>
    </source>
</evidence>
<dbReference type="EMBL" id="CP063356">
    <property type="protein sequence ID" value="XRP48518.1"/>
    <property type="molecule type" value="Genomic_DNA"/>
</dbReference>
<accession>A0AC62A4E5</accession>
<organism evidence="1 2">
    <name type="scientific">Anaerobacillus isosaccharinicus</name>
    <dbReference type="NCBI Taxonomy" id="1532552"/>
    <lineage>
        <taxon>Bacteria</taxon>
        <taxon>Bacillati</taxon>
        <taxon>Bacillota</taxon>
        <taxon>Bacilli</taxon>
        <taxon>Bacillales</taxon>
        <taxon>Bacillaceae</taxon>
        <taxon>Anaerobacillus</taxon>
    </lineage>
</organism>
<name>A0AC62A4E5_9BACI</name>